<feature type="region of interest" description="Disordered" evidence="1">
    <location>
        <begin position="1936"/>
        <end position="1958"/>
    </location>
</feature>
<name>A0ABP1B793_9BRYO</name>
<feature type="region of interest" description="Disordered" evidence="1">
    <location>
        <begin position="849"/>
        <end position="925"/>
    </location>
</feature>
<feature type="compositionally biased region" description="Basic and acidic residues" evidence="1">
    <location>
        <begin position="998"/>
        <end position="1034"/>
    </location>
</feature>
<feature type="compositionally biased region" description="Polar residues" evidence="1">
    <location>
        <begin position="1345"/>
        <end position="1355"/>
    </location>
</feature>
<feature type="region of interest" description="Disordered" evidence="1">
    <location>
        <begin position="976"/>
        <end position="1051"/>
    </location>
</feature>
<organism evidence="3 4">
    <name type="scientific">Sphagnum jensenii</name>
    <dbReference type="NCBI Taxonomy" id="128206"/>
    <lineage>
        <taxon>Eukaryota</taxon>
        <taxon>Viridiplantae</taxon>
        <taxon>Streptophyta</taxon>
        <taxon>Embryophyta</taxon>
        <taxon>Bryophyta</taxon>
        <taxon>Sphagnophytina</taxon>
        <taxon>Sphagnopsida</taxon>
        <taxon>Sphagnales</taxon>
        <taxon>Sphagnaceae</taxon>
        <taxon>Sphagnum</taxon>
    </lineage>
</organism>
<sequence length="2081" mass="233383">MTGIFQIFDRYNALSARKNHASKNHNNHEELAAKDNIIPSYYLLQGDDYMHRGPLDFVERPRKEHAEASGDSMGVVHRTSPNNKKHIEKELEDGSPNSMSGKEQSPSQKPHNIQPSEAPPSEIFLSRISSVSNDSRDSIKRGSKQLPPRDTRSTTLHASKHKEKPRTLLSSFQDSSSKELFAAAASPTNPNKLVTQVLMQMKEFSQRSSDGKVQAAGRRYHSSGDETEGRTQGRRNQLSGDESLEHQHNMKEAGARHGGKDKVNERIHQSSRAKEARLGHLELPPNEGCKHQSSVREEGNRFYATSGDKKQFQRQRYSSAADDGDGREEEHRDKNSSLKEFHYKYPSSGDDKHGDCHRYMIPSSTKRELVGDGDYAIENQDPRYRSGNAEENKGHQVQSESGDEKKGGRYMHASVGVKGRRSPFLGKNNGHRYRSSGDEEWEGCQRLHDLSDHDKWKDHKLQLPVNEFAADGEEQRQGHKSPDNHQQEAGHRFLASRNGRVEGNTISLHAKEVHEYWLESSSDEREVELLGCRHESPSDERNLQSRNQLLSARKGHRHDQSSCDKGEGQRFCLSHDGREDAYRHQSSSEKELDVKQAQSIQLPHSHQEKDHCRYLAAGDGRKLSPSGDYSSQQEGHRHQSSCDEGGSQGSQLESRLDRRNKLGHRTHLPAMEFIADAEQQGTISYQSPRYHQEDTLRYIAPGDEREGHRMNLHGKHNHWTSDDEKLGHRSQSSADVRKGPGANTSPAQEEGHRYRSSGDERKVRERRQLSHVNRREGTQQHFFDGGEHRQSYLSHWDHQEKGGKGHRSNSYAKGLHRSVSSGDSRGCHQFQERCRDQSLVAETWTCKSSGTDDVEENQRMKSSRTLREAQRFTTCSSDEGGRPHSHHSSSRHRQQSASVKDSAHTHQSSADDRREGHRSPSSLDLNEFEHHHSFGDIMRHHKSDSSYDQNEAASKHCFLREPGKNNKHLAQAVDQEAEAHRHHHHHHQFTYSDEEEECQRHDSIDDSRIGHRDHSGAAKDARQRYQSSGDEKGGGAHCSHSSADEMNSQRCKSYGGHREVWYGDSDEGYRHQSSLGLKVSGHTLLPSSGDAMQEHHQSKVRLKEGHRHLHQNVLASPKHREEELSPTSDVNSAPSKKAFAREGKWLQQLAISTSQAEPTSSTSNQSKSDHHMKEVGQIGFKQLKQVSARPQQSSLLKENYAMVKPRLRPRSQSRSMFPSASSQHKRDLYRIESQQPQHVTSKSSHQEGDQPWHKQLMSSKHLQMEAMPLILKKPQVEHPPTEGLLGEGMISDQRLHQLRIKNGLQEHKSLRQVLEAMHLKGLFKQPRGNKQVIMLNPKFPAGLGSSVQEAQSSPSREAKIMPSSAVSNLARSGSMDQEYQDIMEFQDMLKEETMAHEEATAQELNQGTEAPIVLMKPCSHQIPSPAAAPTPSPALQQILELESKASPVYNGLAKSPTTLTAPTGNDRENQNESSCTRGRRSLSGRALNNRRSSRSCSPSRRHSQEPAESHSMLEEQVLSARTSKSECINTADKSRFSSKLEKSGEGFILKVNSQLLLPLHAGHHTSSMSKTPVFPSSGTETSDIVRAGQEGSRRIDDSSPRHSHANMKFPMVTSEDKEESESTVMLMTSGSESTCILQEPSSSCLRNKFSDEEGFKSVEAAAIQTRPTTTAKNNSHLKLKTRVPSVELGLQTVVSVMDSSDASPLSASPRSTTAEELTKLIKEKQESLSEVTQEAPNGQGLEYQAPHQAGDGSAQGSFVIHINSSGSFNSGCQEAKLIESTGNQVVALTKLSDGVTAGVSLMKQQIAEEEEEEEMGELAGNANHPSPVSVLDSASFEEELTHTQKCVKSSTISHEGNLHSVNSEQQQSYNKLPSFLDGEKWDIFLKAQNSPDRYQDDEWAYYVKEILAMSGLIIEEACPCIDAVPNKSIKSVTKTEELNSQLKESSSVQEDKEKGNREDKKKMMMFQQSLLHQQLLTDGVKEIVGNGMKPFTDPQPWGAPNLRRKPAGQHLIQEVWDELQDMHCLVTDAYNVLYAILKKDLTRKAFQWQDFSIEIGEVGFELGDLIFEEMLKAAVQELMAL</sequence>
<feature type="compositionally biased region" description="Basic and acidic residues" evidence="1">
    <location>
        <begin position="1502"/>
        <end position="1513"/>
    </location>
</feature>
<gene>
    <name evidence="3" type="ORF">CSSPJE1EN2_LOCUS13612</name>
</gene>
<feature type="region of interest" description="Disordered" evidence="1">
    <location>
        <begin position="551"/>
        <end position="570"/>
    </location>
</feature>
<feature type="compositionally biased region" description="Basic and acidic residues" evidence="1">
    <location>
        <begin position="288"/>
        <end position="300"/>
    </location>
</feature>
<feature type="compositionally biased region" description="Low complexity" evidence="1">
    <location>
        <begin position="1483"/>
        <end position="1498"/>
    </location>
</feature>
<dbReference type="EMBL" id="OZ023703">
    <property type="protein sequence ID" value="CAK9870944.1"/>
    <property type="molecule type" value="Genomic_DNA"/>
</dbReference>
<feature type="compositionally biased region" description="Basic and acidic residues" evidence="1">
    <location>
        <begin position="558"/>
        <end position="570"/>
    </location>
</feature>
<evidence type="ECO:0000313" key="3">
    <source>
        <dbReference type="EMBL" id="CAK9870944.1"/>
    </source>
</evidence>
<feature type="region of interest" description="Disordered" evidence="1">
    <location>
        <begin position="798"/>
        <end position="827"/>
    </location>
</feature>
<feature type="region of interest" description="Disordered" evidence="1">
    <location>
        <begin position="1152"/>
        <end position="1172"/>
    </location>
</feature>
<evidence type="ECO:0000313" key="4">
    <source>
        <dbReference type="Proteomes" id="UP001497522"/>
    </source>
</evidence>
<dbReference type="PANTHER" id="PTHR31680:SF4">
    <property type="entry name" value="LONGIFOLIA PROTEIN"/>
    <property type="match status" value="1"/>
</dbReference>
<evidence type="ECO:0000259" key="2">
    <source>
        <dbReference type="Pfam" id="PF14309"/>
    </source>
</evidence>
<feature type="region of interest" description="Disordered" evidence="1">
    <location>
        <begin position="706"/>
        <end position="785"/>
    </location>
</feature>
<feature type="region of interest" description="Disordered" evidence="1">
    <location>
        <begin position="1344"/>
        <end position="1373"/>
    </location>
</feature>
<dbReference type="Pfam" id="PF14309">
    <property type="entry name" value="DUF4378"/>
    <property type="match status" value="1"/>
</dbReference>
<feature type="region of interest" description="Disordered" evidence="1">
    <location>
        <begin position="1449"/>
        <end position="1526"/>
    </location>
</feature>
<keyword evidence="4" id="KW-1185">Reference proteome</keyword>
<feature type="compositionally biased region" description="Basic and acidic residues" evidence="1">
    <location>
        <begin position="749"/>
        <end position="785"/>
    </location>
</feature>
<proteinExistence type="predicted"/>
<protein>
    <recommendedName>
        <fullName evidence="2">DUF4378 domain-containing protein</fullName>
    </recommendedName>
</protein>
<feature type="compositionally biased region" description="Polar residues" evidence="1">
    <location>
        <begin position="1364"/>
        <end position="1373"/>
    </location>
</feature>
<feature type="compositionally biased region" description="Basic and acidic residues" evidence="1">
    <location>
        <begin position="578"/>
        <end position="594"/>
    </location>
</feature>
<feature type="compositionally biased region" description="Basic residues" evidence="1">
    <location>
        <begin position="883"/>
        <end position="894"/>
    </location>
</feature>
<reference evidence="3 4" key="1">
    <citation type="submission" date="2024-03" db="EMBL/GenBank/DDBJ databases">
        <authorList>
            <consortium name="ELIXIR-Norway"/>
            <consortium name="Elixir Norway"/>
        </authorList>
    </citation>
    <scope>NUCLEOTIDE SEQUENCE [LARGE SCALE GENOMIC DNA]</scope>
</reference>
<feature type="region of interest" description="Disordered" evidence="1">
    <location>
        <begin position="461"/>
        <end position="500"/>
    </location>
</feature>
<feature type="region of interest" description="Disordered" evidence="1">
    <location>
        <begin position="578"/>
        <end position="653"/>
    </location>
</feature>
<feature type="region of interest" description="Disordered" evidence="1">
    <location>
        <begin position="1113"/>
        <end position="1139"/>
    </location>
</feature>
<feature type="compositionally biased region" description="Polar residues" evidence="1">
    <location>
        <begin position="1125"/>
        <end position="1134"/>
    </location>
</feature>
<feature type="compositionally biased region" description="Polar residues" evidence="1">
    <location>
        <begin position="1212"/>
        <end position="1222"/>
    </location>
</feature>
<accession>A0ABP1B793</accession>
<feature type="domain" description="DUF4378" evidence="2">
    <location>
        <begin position="1902"/>
        <end position="2071"/>
    </location>
</feature>
<dbReference type="InterPro" id="IPR033334">
    <property type="entry name" value="LNG1/2"/>
</dbReference>
<feature type="compositionally biased region" description="Basic and acidic residues" evidence="1">
    <location>
        <begin position="1949"/>
        <end position="1958"/>
    </location>
</feature>
<feature type="compositionally biased region" description="Basic and acidic residues" evidence="1">
    <location>
        <begin position="473"/>
        <end position="491"/>
    </location>
</feature>
<feature type="region of interest" description="Disordered" evidence="1">
    <location>
        <begin position="1202"/>
        <end position="1227"/>
    </location>
</feature>
<feature type="compositionally biased region" description="Basic and acidic residues" evidence="1">
    <location>
        <begin position="901"/>
        <end position="918"/>
    </location>
</feature>
<feature type="compositionally biased region" description="Polar residues" evidence="1">
    <location>
        <begin position="1152"/>
        <end position="1166"/>
    </location>
</feature>
<dbReference type="Proteomes" id="UP001497522">
    <property type="component" value="Chromosome 2"/>
</dbReference>
<feature type="compositionally biased region" description="Basic and acidic residues" evidence="1">
    <location>
        <begin position="380"/>
        <end position="394"/>
    </location>
</feature>
<feature type="compositionally biased region" description="Basic and acidic residues" evidence="1">
    <location>
        <begin position="222"/>
        <end position="231"/>
    </location>
</feature>
<dbReference type="InterPro" id="IPR025486">
    <property type="entry name" value="DUF4378"/>
</dbReference>
<dbReference type="PANTHER" id="PTHR31680">
    <property type="entry name" value="LONGIFOLIA PROTEIN"/>
    <property type="match status" value="1"/>
</dbReference>
<evidence type="ECO:0000256" key="1">
    <source>
        <dbReference type="SAM" id="MobiDB-lite"/>
    </source>
</evidence>
<feature type="region of interest" description="Disordered" evidence="1">
    <location>
        <begin position="63"/>
        <end position="172"/>
    </location>
</feature>
<feature type="compositionally biased region" description="Polar residues" evidence="1">
    <location>
        <begin position="1936"/>
        <end position="1948"/>
    </location>
</feature>
<feature type="compositionally biased region" description="Basic and acidic residues" evidence="1">
    <location>
        <begin position="243"/>
        <end position="280"/>
    </location>
</feature>
<feature type="compositionally biased region" description="Polar residues" evidence="1">
    <location>
        <begin position="95"/>
        <end position="115"/>
    </location>
</feature>
<feature type="compositionally biased region" description="Basic and acidic residues" evidence="1">
    <location>
        <begin position="328"/>
        <end position="358"/>
    </location>
</feature>
<feature type="compositionally biased region" description="Polar residues" evidence="1">
    <location>
        <begin position="1039"/>
        <end position="1051"/>
    </location>
</feature>
<feature type="region of interest" description="Disordered" evidence="1">
    <location>
        <begin position="205"/>
        <end position="441"/>
    </location>
</feature>